<dbReference type="Proteomes" id="UP000019760">
    <property type="component" value="Unassembled WGS sequence"/>
</dbReference>
<dbReference type="PRINTS" id="PR00039">
    <property type="entry name" value="HTHLYSR"/>
</dbReference>
<dbReference type="InterPro" id="IPR058163">
    <property type="entry name" value="LysR-type_TF_proteobact-type"/>
</dbReference>
<dbReference type="InterPro" id="IPR036388">
    <property type="entry name" value="WH-like_DNA-bd_sf"/>
</dbReference>
<comment type="caution">
    <text evidence="6">The sequence shown here is derived from an EMBL/GenBank/DDBJ whole genome shotgun (WGS) entry which is preliminary data.</text>
</comment>
<dbReference type="RefSeq" id="WP_042061847.1">
    <property type="nucleotide sequence ID" value="NZ_BAND01000168.1"/>
</dbReference>
<keyword evidence="7" id="KW-1185">Reference proteome</keyword>
<keyword evidence="3" id="KW-0238">DNA-binding</keyword>
<keyword evidence="2" id="KW-0805">Transcription regulation</keyword>
<dbReference type="Pfam" id="PF00126">
    <property type="entry name" value="HTH_1"/>
    <property type="match status" value="1"/>
</dbReference>
<evidence type="ECO:0000259" key="5">
    <source>
        <dbReference type="PROSITE" id="PS50931"/>
    </source>
</evidence>
<evidence type="ECO:0000256" key="2">
    <source>
        <dbReference type="ARBA" id="ARBA00023015"/>
    </source>
</evidence>
<dbReference type="Gene3D" id="3.40.190.290">
    <property type="match status" value="1"/>
</dbReference>
<evidence type="ECO:0000313" key="6">
    <source>
        <dbReference type="EMBL" id="GAJ30569.1"/>
    </source>
</evidence>
<dbReference type="Pfam" id="PF03466">
    <property type="entry name" value="LysR_substrate"/>
    <property type="match status" value="1"/>
</dbReference>
<dbReference type="PANTHER" id="PTHR30537">
    <property type="entry name" value="HTH-TYPE TRANSCRIPTIONAL REGULATOR"/>
    <property type="match status" value="1"/>
</dbReference>
<comment type="similarity">
    <text evidence="1">Belongs to the LysR transcriptional regulatory family.</text>
</comment>
<dbReference type="PROSITE" id="PS50931">
    <property type="entry name" value="HTH_LYSR"/>
    <property type="match status" value="1"/>
</dbReference>
<reference evidence="7" key="1">
    <citation type="journal article" date="2014" name="FEMS Microbiol. Lett.">
        <title>Draft Genomic DNA Sequence of the Facultatively Methylotrophic Bacterium Acidomonas methanolica type strain MB58.</title>
        <authorList>
            <person name="Higashiura N."/>
            <person name="Hadano H."/>
            <person name="Hirakawa H."/>
            <person name="Matsutani M."/>
            <person name="Takabe S."/>
            <person name="Matsushita K."/>
            <person name="Azuma Y."/>
        </authorList>
    </citation>
    <scope>NUCLEOTIDE SEQUENCE [LARGE SCALE GENOMIC DNA]</scope>
    <source>
        <strain evidence="7">MB58</strain>
    </source>
</reference>
<dbReference type="SUPFAM" id="SSF53850">
    <property type="entry name" value="Periplasmic binding protein-like II"/>
    <property type="match status" value="1"/>
</dbReference>
<sequence>MSILSPDWDGQRAFLAVLDTGSLSAAARSLGLTQPTVRHRIEALERAIGQPLFSRTVNGLVPTDDARELAVHVRRMAFASEAFYRAASASGGEIAGTVRISVAEFVGIEVMPRLLAPLRERHPGLAVELVLSNENADLPGQEADIAIRMRRPRHGALVAKRAGCIPLGFFATASYLERHGVPEGATDLARHTLIGSDRSRMDQDFTRELQKTLGEKLYFALRTDSHPAQLAMVRAGLGIGVTQLPIGEQDLVRVLPGLVVAELEAWVVAHEDLRHSRRIDAVFGHLVAALGRYCASGLVMQAAVGVGGRDAADGAG</sequence>
<feature type="domain" description="HTH lysR-type" evidence="5">
    <location>
        <begin position="6"/>
        <end position="63"/>
    </location>
</feature>
<organism evidence="6 7">
    <name type="scientific">Acidomonas methanolica NBRC 104435</name>
    <dbReference type="NCBI Taxonomy" id="1231351"/>
    <lineage>
        <taxon>Bacteria</taxon>
        <taxon>Pseudomonadati</taxon>
        <taxon>Pseudomonadota</taxon>
        <taxon>Alphaproteobacteria</taxon>
        <taxon>Acetobacterales</taxon>
        <taxon>Acetobacteraceae</taxon>
        <taxon>Acidomonas</taxon>
    </lineage>
</organism>
<evidence type="ECO:0000256" key="4">
    <source>
        <dbReference type="ARBA" id="ARBA00023163"/>
    </source>
</evidence>
<dbReference type="SUPFAM" id="SSF46785">
    <property type="entry name" value="Winged helix' DNA-binding domain"/>
    <property type="match status" value="1"/>
</dbReference>
<keyword evidence="4" id="KW-0804">Transcription</keyword>
<name>A0A023D8W8_ACIMT</name>
<dbReference type="GO" id="GO:0003700">
    <property type="term" value="F:DNA-binding transcription factor activity"/>
    <property type="evidence" value="ECO:0007669"/>
    <property type="project" value="InterPro"/>
</dbReference>
<proteinExistence type="inferred from homology"/>
<dbReference type="GO" id="GO:0006351">
    <property type="term" value="P:DNA-templated transcription"/>
    <property type="evidence" value="ECO:0007669"/>
    <property type="project" value="TreeGrafter"/>
</dbReference>
<protein>
    <submittedName>
        <fullName evidence="6">Transcriptional regulator LysR</fullName>
    </submittedName>
</protein>
<dbReference type="AlphaFoldDB" id="A0A023D8W8"/>
<dbReference type="InterPro" id="IPR036390">
    <property type="entry name" value="WH_DNA-bd_sf"/>
</dbReference>
<dbReference type="EMBL" id="BAND01000168">
    <property type="protein sequence ID" value="GAJ30569.1"/>
    <property type="molecule type" value="Genomic_DNA"/>
</dbReference>
<evidence type="ECO:0000313" key="7">
    <source>
        <dbReference type="Proteomes" id="UP000019760"/>
    </source>
</evidence>
<dbReference type="PANTHER" id="PTHR30537:SF3">
    <property type="entry name" value="TRANSCRIPTIONAL REGULATORY PROTEIN"/>
    <property type="match status" value="1"/>
</dbReference>
<dbReference type="Gene3D" id="1.10.10.10">
    <property type="entry name" value="Winged helix-like DNA-binding domain superfamily/Winged helix DNA-binding domain"/>
    <property type="match status" value="1"/>
</dbReference>
<dbReference type="InterPro" id="IPR000847">
    <property type="entry name" value="LysR_HTH_N"/>
</dbReference>
<dbReference type="GO" id="GO:0043565">
    <property type="term" value="F:sequence-specific DNA binding"/>
    <property type="evidence" value="ECO:0007669"/>
    <property type="project" value="TreeGrafter"/>
</dbReference>
<evidence type="ECO:0000256" key="1">
    <source>
        <dbReference type="ARBA" id="ARBA00009437"/>
    </source>
</evidence>
<reference evidence="6 7" key="2">
    <citation type="journal article" date="2014" name="FEMS Microbiol. Lett.">
        <title>Draft genomic DNA sequence of the facultatively methylotrophic bacterium Acidomonas methanolica type strain MB58.</title>
        <authorList>
            <person name="Higashiura N."/>
            <person name="Hadano H."/>
            <person name="Hirakawa H."/>
            <person name="Matsutani M."/>
            <person name="Takabe S."/>
            <person name="Matsushita K."/>
            <person name="Azuma Y."/>
        </authorList>
    </citation>
    <scope>NUCLEOTIDE SEQUENCE [LARGE SCALE GENOMIC DNA]</scope>
    <source>
        <strain evidence="6 7">MB58</strain>
    </source>
</reference>
<accession>A0A023D8W8</accession>
<gene>
    <name evidence="6" type="ORF">Amme_177_004</name>
</gene>
<dbReference type="InterPro" id="IPR005119">
    <property type="entry name" value="LysR_subst-bd"/>
</dbReference>
<evidence type="ECO:0000256" key="3">
    <source>
        <dbReference type="ARBA" id="ARBA00023125"/>
    </source>
</evidence>
<dbReference type="OrthoDB" id="7333438at2"/>